<protein>
    <submittedName>
        <fullName evidence="2">Iron-sulfur cluster assembly accessory protein</fullName>
    </submittedName>
</protein>
<feature type="domain" description="Core" evidence="1">
    <location>
        <begin position="2"/>
        <end position="87"/>
    </location>
</feature>
<sequence>MLEVTAEAHDKLTEYFKENNLTSSLRIFLNHGGCSGPTLGLALDEAKAEDERFEQQDLQFLIEKNLLQQCGSITVDYINAGKQSGFSIRPSTPLPGAGGGCSAGSCGSGGCGC</sequence>
<dbReference type="OrthoDB" id="5460919at2"/>
<dbReference type="Gene3D" id="2.60.300.12">
    <property type="entry name" value="HesB-like domain"/>
    <property type="match status" value="1"/>
</dbReference>
<organism evidence="2 3">
    <name type="scientific">Desulfopila aestuarii DSM 18488</name>
    <dbReference type="NCBI Taxonomy" id="1121416"/>
    <lineage>
        <taxon>Bacteria</taxon>
        <taxon>Pseudomonadati</taxon>
        <taxon>Thermodesulfobacteriota</taxon>
        <taxon>Desulfobulbia</taxon>
        <taxon>Desulfobulbales</taxon>
        <taxon>Desulfocapsaceae</taxon>
        <taxon>Desulfopila</taxon>
    </lineage>
</organism>
<dbReference type="RefSeq" id="WP_073613532.1">
    <property type="nucleotide sequence ID" value="NZ_FRFE01000009.1"/>
</dbReference>
<dbReference type="EMBL" id="FRFE01000009">
    <property type="protein sequence ID" value="SHO48286.1"/>
    <property type="molecule type" value="Genomic_DNA"/>
</dbReference>
<name>A0A1M7Y6Z4_9BACT</name>
<reference evidence="2 3" key="1">
    <citation type="submission" date="2016-12" db="EMBL/GenBank/DDBJ databases">
        <authorList>
            <person name="Song W.-J."/>
            <person name="Kurnit D.M."/>
        </authorList>
    </citation>
    <scope>NUCLEOTIDE SEQUENCE [LARGE SCALE GENOMIC DNA]</scope>
    <source>
        <strain evidence="2 3">DSM 18488</strain>
    </source>
</reference>
<dbReference type="AlphaFoldDB" id="A0A1M7Y6Z4"/>
<dbReference type="Pfam" id="PF01521">
    <property type="entry name" value="Fe-S_biosyn"/>
    <property type="match status" value="1"/>
</dbReference>
<dbReference type="Proteomes" id="UP000184603">
    <property type="component" value="Unassembled WGS sequence"/>
</dbReference>
<accession>A0A1M7Y6Z4</accession>
<proteinExistence type="predicted"/>
<dbReference type="InterPro" id="IPR000361">
    <property type="entry name" value="ATAP_core_dom"/>
</dbReference>
<dbReference type="InterPro" id="IPR035903">
    <property type="entry name" value="HesB-like_dom_sf"/>
</dbReference>
<keyword evidence="3" id="KW-1185">Reference proteome</keyword>
<gene>
    <name evidence="2" type="ORF">SAMN02745220_02241</name>
</gene>
<dbReference type="STRING" id="1121416.SAMN02745220_02241"/>
<dbReference type="NCBIfam" id="NF038090">
    <property type="entry name" value="IscA_HesB_Se"/>
    <property type="match status" value="1"/>
</dbReference>
<evidence type="ECO:0000313" key="3">
    <source>
        <dbReference type="Proteomes" id="UP000184603"/>
    </source>
</evidence>
<dbReference type="SUPFAM" id="SSF89360">
    <property type="entry name" value="HesB-like domain"/>
    <property type="match status" value="1"/>
</dbReference>
<evidence type="ECO:0000313" key="2">
    <source>
        <dbReference type="EMBL" id="SHO48286.1"/>
    </source>
</evidence>
<evidence type="ECO:0000259" key="1">
    <source>
        <dbReference type="Pfam" id="PF01521"/>
    </source>
</evidence>